<dbReference type="Gene3D" id="1.10.1040.10">
    <property type="entry name" value="N-(1-d-carboxylethyl)-l-norvaline Dehydrogenase, domain 2"/>
    <property type="match status" value="1"/>
</dbReference>
<dbReference type="Pfam" id="PF01232">
    <property type="entry name" value="Mannitol_dh"/>
    <property type="match status" value="1"/>
</dbReference>
<dbReference type="InterPro" id="IPR013118">
    <property type="entry name" value="Mannitol_DH_C"/>
</dbReference>
<dbReference type="GO" id="GO:0008926">
    <property type="term" value="F:mannitol-1-phosphate 5-dehydrogenase activity"/>
    <property type="evidence" value="ECO:0007669"/>
    <property type="project" value="UniProtKB-EC"/>
</dbReference>
<feature type="domain" description="Mannitol dehydrogenase N-terminal" evidence="3">
    <location>
        <begin position="38"/>
        <end position="300"/>
    </location>
</feature>
<protein>
    <submittedName>
        <fullName evidence="5">Mannitol dehydrogenase family protein</fullName>
    </submittedName>
</protein>
<name>A0A9D1THR6_9FIRM</name>
<dbReference type="PANTHER" id="PTHR43362">
    <property type="entry name" value="MANNITOL DEHYDROGENASE DSF1-RELATED"/>
    <property type="match status" value="1"/>
</dbReference>
<gene>
    <name evidence="5" type="ORF">H9746_05885</name>
</gene>
<dbReference type="SUPFAM" id="SSF51735">
    <property type="entry name" value="NAD(P)-binding Rossmann-fold domains"/>
    <property type="match status" value="1"/>
</dbReference>
<evidence type="ECO:0000256" key="1">
    <source>
        <dbReference type="ARBA" id="ARBA00023002"/>
    </source>
</evidence>
<evidence type="ECO:0000313" key="5">
    <source>
        <dbReference type="EMBL" id="HIV62352.1"/>
    </source>
</evidence>
<organism evidence="5 6">
    <name type="scientific">Candidatus Butyricicoccus avistercoris</name>
    <dbReference type="NCBI Taxonomy" id="2838518"/>
    <lineage>
        <taxon>Bacteria</taxon>
        <taxon>Bacillati</taxon>
        <taxon>Bacillota</taxon>
        <taxon>Clostridia</taxon>
        <taxon>Eubacteriales</taxon>
        <taxon>Butyricicoccaceae</taxon>
        <taxon>Butyricicoccus</taxon>
    </lineage>
</organism>
<dbReference type="SUPFAM" id="SSF48179">
    <property type="entry name" value="6-phosphogluconate dehydrogenase C-terminal domain-like"/>
    <property type="match status" value="1"/>
</dbReference>
<comment type="catalytic activity">
    <reaction evidence="2">
        <text>D-mannitol 1-phosphate + NAD(+) = beta-D-fructose 6-phosphate + NADH + H(+)</text>
        <dbReference type="Rhea" id="RHEA:19661"/>
        <dbReference type="ChEBI" id="CHEBI:15378"/>
        <dbReference type="ChEBI" id="CHEBI:57540"/>
        <dbReference type="ChEBI" id="CHEBI:57634"/>
        <dbReference type="ChEBI" id="CHEBI:57945"/>
        <dbReference type="ChEBI" id="CHEBI:61381"/>
        <dbReference type="EC" id="1.1.1.17"/>
    </reaction>
</comment>
<reference evidence="5" key="2">
    <citation type="submission" date="2021-04" db="EMBL/GenBank/DDBJ databases">
        <authorList>
            <person name="Gilroy R."/>
        </authorList>
    </citation>
    <scope>NUCLEOTIDE SEQUENCE</scope>
    <source>
        <strain evidence="5">CHK193-4272</strain>
    </source>
</reference>
<evidence type="ECO:0000259" key="4">
    <source>
        <dbReference type="Pfam" id="PF08125"/>
    </source>
</evidence>
<sequence>MKLALESLNHNLSWKGYRLPSYDIAAVRQATYENPTWLHFGAGSLFRAFPSALAQRLLTAGLSKTGIICCEGYDEELIDRVYRANDNLSIIATLYADGHIQKEIIASITESLKMSEDMKRLHEIFCSPSMQMVSMTITEKGYVIRDNERNLVHDFAQDAKNGPSDNSASFFGRLATLCLARKRAGVSPFALVSLDNCENNGIRLHRAMTDMAEAWLENGFITEEEAKYITSEISYPLSMIDKITPHPDSRVTEALESDGLEGIRPFVTQKGTRAAAFVNTERPQYLLIEDSFPNGHPPLEQLGIIFTNHDIVARSARMKACTCLNPMDTALAVYGCMLGYKTVHDEMNDKQLVSLITHMSMDEAMPMVSDPGVINPIEFLHEVLSERYPNPFLPDTPQRTATDISQKISTRFGQTLYAYYNSTVPMHRVSNLVYIPLVLAGWLRYLLAVDDNGNKFERSPDPMLPYLDKILDGITLGGEPAKEKQLYPLLSNKAIFGANLYEVGLADKVTEMFNEFIAGEGAVRKTLIKYCGE</sequence>
<evidence type="ECO:0000259" key="3">
    <source>
        <dbReference type="Pfam" id="PF01232"/>
    </source>
</evidence>
<evidence type="ECO:0000313" key="6">
    <source>
        <dbReference type="Proteomes" id="UP000886808"/>
    </source>
</evidence>
<accession>A0A9D1THR6</accession>
<dbReference type="InterPro" id="IPR036291">
    <property type="entry name" value="NAD(P)-bd_dom_sf"/>
</dbReference>
<dbReference type="InterPro" id="IPR008927">
    <property type="entry name" value="6-PGluconate_DH-like_C_sf"/>
</dbReference>
<dbReference type="InterPro" id="IPR050988">
    <property type="entry name" value="Mannitol_DH/Oxidoreductase"/>
</dbReference>
<dbReference type="AlphaFoldDB" id="A0A9D1THR6"/>
<dbReference type="PANTHER" id="PTHR43362:SF1">
    <property type="entry name" value="MANNITOL DEHYDROGENASE 2-RELATED"/>
    <property type="match status" value="1"/>
</dbReference>
<dbReference type="EMBL" id="DXIE01000033">
    <property type="protein sequence ID" value="HIV62352.1"/>
    <property type="molecule type" value="Genomic_DNA"/>
</dbReference>
<reference evidence="5" key="1">
    <citation type="journal article" date="2021" name="PeerJ">
        <title>Extensive microbial diversity within the chicken gut microbiome revealed by metagenomics and culture.</title>
        <authorList>
            <person name="Gilroy R."/>
            <person name="Ravi A."/>
            <person name="Getino M."/>
            <person name="Pursley I."/>
            <person name="Horton D.L."/>
            <person name="Alikhan N.F."/>
            <person name="Baker D."/>
            <person name="Gharbi K."/>
            <person name="Hall N."/>
            <person name="Watson M."/>
            <person name="Adriaenssens E.M."/>
            <person name="Foster-Nyarko E."/>
            <person name="Jarju S."/>
            <person name="Secka A."/>
            <person name="Antonio M."/>
            <person name="Oren A."/>
            <person name="Chaudhuri R.R."/>
            <person name="La Ragione R."/>
            <person name="Hildebrand F."/>
            <person name="Pallen M.J."/>
        </authorList>
    </citation>
    <scope>NUCLEOTIDE SEQUENCE</scope>
    <source>
        <strain evidence="5">CHK193-4272</strain>
    </source>
</reference>
<dbReference type="Proteomes" id="UP000886808">
    <property type="component" value="Unassembled WGS sequence"/>
</dbReference>
<dbReference type="Gene3D" id="3.40.50.720">
    <property type="entry name" value="NAD(P)-binding Rossmann-like Domain"/>
    <property type="match status" value="1"/>
</dbReference>
<keyword evidence="1" id="KW-0560">Oxidoreductase</keyword>
<feature type="domain" description="Mannitol dehydrogenase C-terminal" evidence="4">
    <location>
        <begin position="322"/>
        <end position="511"/>
    </location>
</feature>
<dbReference type="Pfam" id="PF08125">
    <property type="entry name" value="Mannitol_dh_C"/>
    <property type="match status" value="1"/>
</dbReference>
<dbReference type="InterPro" id="IPR013328">
    <property type="entry name" value="6PGD_dom2"/>
</dbReference>
<comment type="caution">
    <text evidence="5">The sequence shown here is derived from an EMBL/GenBank/DDBJ whole genome shotgun (WGS) entry which is preliminary data.</text>
</comment>
<proteinExistence type="predicted"/>
<evidence type="ECO:0000256" key="2">
    <source>
        <dbReference type="ARBA" id="ARBA00048615"/>
    </source>
</evidence>
<dbReference type="InterPro" id="IPR013131">
    <property type="entry name" value="Mannitol_DH_N"/>
</dbReference>